<dbReference type="OrthoDB" id="6057470at2"/>
<keyword evidence="4 7" id="KW-1133">Transmembrane helix</keyword>
<sequence length="326" mass="34850">MTTVDSELSTADESSADPKPARTWKSQVINWLRRVMIVAVVVGAAYYLVTRWDEVTDTLSTIPWYSAVLSMLAVSVGVVMGAFSWRVIAIDLGASVGHIRGSQIYLVSQLGKYVPGSVWAYLLQMELGKKVGIPRARMFISTLVQIGVSVVAMLSLGMIALPRLLEDNPQAAWLYALLPLSLVALHPKVMTWGVNLALKVLRRPPLDQPLRWQTIGKTLGYSVLAYVFMGAHLWLLASTNGELDAGLLLICIGTMAIGLLAGMLFFIVPSGAGARDVLVALALTPAVGVTAAAAFAVASRVMFTVAELGTAGISAVLVRATDRTKA</sequence>
<evidence type="ECO:0000256" key="4">
    <source>
        <dbReference type="ARBA" id="ARBA00022989"/>
    </source>
</evidence>
<dbReference type="AlphaFoldDB" id="A0A4R7VN54"/>
<dbReference type="GO" id="GO:0005886">
    <property type="term" value="C:plasma membrane"/>
    <property type="evidence" value="ECO:0007669"/>
    <property type="project" value="UniProtKB-SubCell"/>
</dbReference>
<dbReference type="Proteomes" id="UP000294927">
    <property type="component" value="Unassembled WGS sequence"/>
</dbReference>
<feature type="transmembrane region" description="Helical" evidence="7">
    <location>
        <begin position="173"/>
        <end position="198"/>
    </location>
</feature>
<proteinExistence type="predicted"/>
<name>A0A4R7VN54_9PSEU</name>
<keyword evidence="5 7" id="KW-0472">Membrane</keyword>
<feature type="compositionally biased region" description="Polar residues" evidence="6">
    <location>
        <begin position="1"/>
        <end position="13"/>
    </location>
</feature>
<evidence type="ECO:0000256" key="1">
    <source>
        <dbReference type="ARBA" id="ARBA00004651"/>
    </source>
</evidence>
<dbReference type="Pfam" id="PF03706">
    <property type="entry name" value="LPG_synthase_TM"/>
    <property type="match status" value="1"/>
</dbReference>
<accession>A0A4R7VN54</accession>
<evidence type="ECO:0000313" key="8">
    <source>
        <dbReference type="EMBL" id="TDV50984.1"/>
    </source>
</evidence>
<feature type="transmembrane region" description="Helical" evidence="7">
    <location>
        <begin position="139"/>
        <end position="161"/>
    </location>
</feature>
<keyword evidence="2" id="KW-1003">Cell membrane</keyword>
<protein>
    <recommendedName>
        <fullName evidence="10">Lysylphosphatidylglycerol synthase-like protein</fullName>
    </recommendedName>
</protein>
<dbReference type="InterPro" id="IPR022791">
    <property type="entry name" value="L-PG_synthase/AglD"/>
</dbReference>
<organism evidence="8 9">
    <name type="scientific">Actinophytocola oryzae</name>
    <dbReference type="NCBI Taxonomy" id="502181"/>
    <lineage>
        <taxon>Bacteria</taxon>
        <taxon>Bacillati</taxon>
        <taxon>Actinomycetota</taxon>
        <taxon>Actinomycetes</taxon>
        <taxon>Pseudonocardiales</taxon>
        <taxon>Pseudonocardiaceae</taxon>
    </lineage>
</organism>
<dbReference type="EMBL" id="SOCP01000006">
    <property type="protein sequence ID" value="TDV50984.1"/>
    <property type="molecule type" value="Genomic_DNA"/>
</dbReference>
<evidence type="ECO:0000313" key="9">
    <source>
        <dbReference type="Proteomes" id="UP000294927"/>
    </source>
</evidence>
<feature type="transmembrane region" description="Helical" evidence="7">
    <location>
        <begin position="245"/>
        <end position="268"/>
    </location>
</feature>
<keyword evidence="3 7" id="KW-0812">Transmembrane</keyword>
<gene>
    <name evidence="8" type="ORF">CLV71_106330</name>
</gene>
<comment type="subcellular location">
    <subcellularLocation>
        <location evidence="1">Cell membrane</location>
        <topology evidence="1">Multi-pass membrane protein</topology>
    </subcellularLocation>
</comment>
<evidence type="ECO:0000256" key="7">
    <source>
        <dbReference type="SAM" id="Phobius"/>
    </source>
</evidence>
<reference evidence="8 9" key="1">
    <citation type="submission" date="2019-03" db="EMBL/GenBank/DDBJ databases">
        <title>Genomic Encyclopedia of Archaeal and Bacterial Type Strains, Phase II (KMG-II): from individual species to whole genera.</title>
        <authorList>
            <person name="Goeker M."/>
        </authorList>
    </citation>
    <scope>NUCLEOTIDE SEQUENCE [LARGE SCALE GENOMIC DNA]</scope>
    <source>
        <strain evidence="8 9">DSM 45499</strain>
    </source>
</reference>
<feature type="transmembrane region" description="Helical" evidence="7">
    <location>
        <begin position="219"/>
        <end position="239"/>
    </location>
</feature>
<feature type="region of interest" description="Disordered" evidence="6">
    <location>
        <begin position="1"/>
        <end position="20"/>
    </location>
</feature>
<dbReference type="RefSeq" id="WP_133904191.1">
    <property type="nucleotide sequence ID" value="NZ_SOCP01000006.1"/>
</dbReference>
<feature type="transmembrane region" description="Helical" evidence="7">
    <location>
        <begin position="62"/>
        <end position="83"/>
    </location>
</feature>
<comment type="caution">
    <text evidence="8">The sequence shown here is derived from an EMBL/GenBank/DDBJ whole genome shotgun (WGS) entry which is preliminary data.</text>
</comment>
<keyword evidence="9" id="KW-1185">Reference proteome</keyword>
<evidence type="ECO:0000256" key="2">
    <source>
        <dbReference type="ARBA" id="ARBA00022475"/>
    </source>
</evidence>
<evidence type="ECO:0000256" key="6">
    <source>
        <dbReference type="SAM" id="MobiDB-lite"/>
    </source>
</evidence>
<feature type="transmembrane region" description="Helical" evidence="7">
    <location>
        <begin position="277"/>
        <end position="295"/>
    </location>
</feature>
<evidence type="ECO:0008006" key="10">
    <source>
        <dbReference type="Google" id="ProtNLM"/>
    </source>
</evidence>
<feature type="transmembrane region" description="Helical" evidence="7">
    <location>
        <begin position="31"/>
        <end position="50"/>
    </location>
</feature>
<evidence type="ECO:0000256" key="5">
    <source>
        <dbReference type="ARBA" id="ARBA00023136"/>
    </source>
</evidence>
<evidence type="ECO:0000256" key="3">
    <source>
        <dbReference type="ARBA" id="ARBA00022692"/>
    </source>
</evidence>